<keyword evidence="1 2" id="KW-0238">DNA-binding</keyword>
<feature type="domain" description="OmpR/PhoB-type" evidence="3">
    <location>
        <begin position="1"/>
        <end position="99"/>
    </location>
</feature>
<dbReference type="Pfam" id="PF00486">
    <property type="entry name" value="Trans_reg_C"/>
    <property type="match status" value="1"/>
</dbReference>
<dbReference type="InterPro" id="IPR036388">
    <property type="entry name" value="WH-like_DNA-bd_sf"/>
</dbReference>
<dbReference type="Proteomes" id="UP000825886">
    <property type="component" value="Chromosome"/>
</dbReference>
<dbReference type="CDD" id="cd00383">
    <property type="entry name" value="trans_reg_C"/>
    <property type="match status" value="1"/>
</dbReference>
<dbReference type="InterPro" id="IPR011990">
    <property type="entry name" value="TPR-like_helical_dom_sf"/>
</dbReference>
<dbReference type="Gene3D" id="1.10.10.10">
    <property type="entry name" value="Winged helix-like DNA-binding domain superfamily/Winged helix DNA-binding domain"/>
    <property type="match status" value="1"/>
</dbReference>
<sequence length="482" mass="54272">MEFHQFIFEGFSFHNGQLLTKDKGAIYLAPKESAVLSFMLQNSHTVISKDAIIEHVWKGGLVSDESLTRCIYVLRRTLGHSRKNRFIDNIYGKGYRFVPEVQIANLPTKTAQPALPVSHNDMTVSDAPAENRACNIALFIFEMQHRYQAISLHDQLIDWLHCLDLPINVVSSCLTRSVQDYSSYLSAIEKSQADYYISGMEIRHGEKSIIRIELTRAKDHSVLYREGVHFTSDHHINYRLLCRAILTLLSAIDPSMGTDPATINAHPLSAKVAQHDALQFSLSALEKFIPQAVKLRRHGETSISDSISELCRIAGSYYAVANLGLMDYESVRHEMMIIVGKILAIEPNNVIALSLQGLLLCAENNKEAASKFHLAMLLSPTVAEVYYYYACHLVRQGDLDKAMQMNNMCMDLNDAFYSPKILCVIINYLLGNIQEAVRYGEDTLNTDSPGNTIMRGLLALLYARLGELCKARAMVKDIEKYK</sequence>
<dbReference type="EMBL" id="CP081864">
    <property type="protein sequence ID" value="QZN94789.1"/>
    <property type="molecule type" value="Genomic_DNA"/>
</dbReference>
<dbReference type="SMART" id="SM00862">
    <property type="entry name" value="Trans_reg_C"/>
    <property type="match status" value="1"/>
</dbReference>
<proteinExistence type="predicted"/>
<feature type="DNA-binding region" description="OmpR/PhoB-type" evidence="2">
    <location>
        <begin position="1"/>
        <end position="99"/>
    </location>
</feature>
<gene>
    <name evidence="4" type="ORF">K6K13_16170</name>
</gene>
<evidence type="ECO:0000256" key="2">
    <source>
        <dbReference type="PROSITE-ProRule" id="PRU01091"/>
    </source>
</evidence>
<reference evidence="4 5" key="1">
    <citation type="submission" date="2021-08" db="EMBL/GenBank/DDBJ databases">
        <title>Culture and genomic analysis of Symbiopectobacterium purcellii sp. nov. gen. nov., isolated from the leafhopper Empoasca decipiens.</title>
        <authorList>
            <person name="Nadal-Jimenez P."/>
            <person name="Siozios S."/>
            <person name="Halliday N."/>
            <person name="Camara M."/>
            <person name="Hurst G.D.D."/>
        </authorList>
    </citation>
    <scope>NUCLEOTIDE SEQUENCE [LARGE SCALE GENOMIC DNA]</scope>
    <source>
        <strain evidence="4 5">SyEd1</strain>
    </source>
</reference>
<dbReference type="PROSITE" id="PS51755">
    <property type="entry name" value="OMPR_PHOB"/>
    <property type="match status" value="1"/>
</dbReference>
<evidence type="ECO:0000259" key="3">
    <source>
        <dbReference type="PROSITE" id="PS51755"/>
    </source>
</evidence>
<evidence type="ECO:0000313" key="4">
    <source>
        <dbReference type="EMBL" id="QZN94789.1"/>
    </source>
</evidence>
<keyword evidence="5" id="KW-1185">Reference proteome</keyword>
<dbReference type="InterPro" id="IPR001867">
    <property type="entry name" value="OmpR/PhoB-type_DNA-bd"/>
</dbReference>
<dbReference type="SUPFAM" id="SSF46894">
    <property type="entry name" value="C-terminal effector domain of the bipartite response regulators"/>
    <property type="match status" value="1"/>
</dbReference>
<name>A0ABX9AHY8_9ENTR</name>
<dbReference type="InterPro" id="IPR016032">
    <property type="entry name" value="Sig_transdc_resp-reg_C-effctor"/>
</dbReference>
<protein>
    <submittedName>
        <fullName evidence="4">Winged helix-turn-helix domain-containing protein</fullName>
    </submittedName>
</protein>
<evidence type="ECO:0000256" key="1">
    <source>
        <dbReference type="ARBA" id="ARBA00023125"/>
    </source>
</evidence>
<dbReference type="RefSeq" id="WP_222157902.1">
    <property type="nucleotide sequence ID" value="NZ_CP081864.1"/>
</dbReference>
<accession>A0ABX9AHY8</accession>
<organism evidence="4 5">
    <name type="scientific">Symbiopectobacterium purcellii</name>
    <dbReference type="NCBI Taxonomy" id="2871826"/>
    <lineage>
        <taxon>Bacteria</taxon>
        <taxon>Pseudomonadati</taxon>
        <taxon>Pseudomonadota</taxon>
        <taxon>Gammaproteobacteria</taxon>
        <taxon>Enterobacterales</taxon>
        <taxon>Enterobacteriaceae</taxon>
    </lineage>
</organism>
<dbReference type="SUPFAM" id="SSF48452">
    <property type="entry name" value="TPR-like"/>
    <property type="match status" value="1"/>
</dbReference>
<evidence type="ECO:0000313" key="5">
    <source>
        <dbReference type="Proteomes" id="UP000825886"/>
    </source>
</evidence>
<dbReference type="Gene3D" id="1.25.40.10">
    <property type="entry name" value="Tetratricopeptide repeat domain"/>
    <property type="match status" value="1"/>
</dbReference>